<dbReference type="PATRIC" id="fig|1121439.3.peg.1627"/>
<dbReference type="InterPro" id="IPR003453">
    <property type="entry name" value="ABC_MlaE_roteobac"/>
</dbReference>
<evidence type="ECO:0000313" key="4">
    <source>
        <dbReference type="Proteomes" id="UP000014975"/>
    </source>
</evidence>
<organism evidence="3 4">
    <name type="scientific">Alkalidesulfovibrio alkalitolerans DSM 16529</name>
    <dbReference type="NCBI Taxonomy" id="1121439"/>
    <lineage>
        <taxon>Bacteria</taxon>
        <taxon>Pseudomonadati</taxon>
        <taxon>Thermodesulfobacteriota</taxon>
        <taxon>Desulfovibrionia</taxon>
        <taxon>Desulfovibrionales</taxon>
        <taxon>Desulfovibrionaceae</taxon>
        <taxon>Alkalidesulfovibrio</taxon>
    </lineage>
</organism>
<feature type="transmembrane region" description="Helical" evidence="1">
    <location>
        <begin position="317"/>
        <end position="340"/>
    </location>
</feature>
<dbReference type="GO" id="GO:0043190">
    <property type="term" value="C:ATP-binding cassette (ABC) transporter complex"/>
    <property type="evidence" value="ECO:0007669"/>
    <property type="project" value="InterPro"/>
</dbReference>
<comment type="similarity">
    <text evidence="1">Belongs to the MlaE permease family.</text>
</comment>
<dbReference type="InterPro" id="IPR002645">
    <property type="entry name" value="STAS_dom"/>
</dbReference>
<dbReference type="PANTHER" id="PTHR30188">
    <property type="entry name" value="ABC TRANSPORTER PERMEASE PROTEIN-RELATED"/>
    <property type="match status" value="1"/>
</dbReference>
<reference evidence="3 4" key="1">
    <citation type="journal article" date="2013" name="Genome Announc.">
        <title>Draft genome sequences for three mercury-methylating, sulfate-reducing bacteria.</title>
        <authorList>
            <person name="Brown S.D."/>
            <person name="Hurt R.A.Jr."/>
            <person name="Gilmour C.C."/>
            <person name="Elias D.A."/>
        </authorList>
    </citation>
    <scope>NUCLEOTIDE SEQUENCE [LARGE SCALE GENOMIC DNA]</scope>
    <source>
        <strain evidence="3 4">DSM 16529</strain>
    </source>
</reference>
<dbReference type="Pfam" id="PF13466">
    <property type="entry name" value="STAS_2"/>
    <property type="match status" value="1"/>
</dbReference>
<dbReference type="CDD" id="cd07043">
    <property type="entry name" value="STAS_anti-anti-sigma_factors"/>
    <property type="match status" value="1"/>
</dbReference>
<dbReference type="RefSeq" id="WP_020886973.1">
    <property type="nucleotide sequence ID" value="NZ_ATHI01000026.1"/>
</dbReference>
<dbReference type="Pfam" id="PF02405">
    <property type="entry name" value="MlaE"/>
    <property type="match status" value="1"/>
</dbReference>
<keyword evidence="1" id="KW-1133">Transmembrane helix</keyword>
<sequence length="380" mass="41266">MGGPSPSFLLTPGDRPHAEARLVLAGDWTVARLGALERELAALAAPSAEQVVFDLTGVSRLDSAGAWLAVRLRDEWMSRGKDVRMLTASPEHDLVLARVAHASPGPPPAPTPRLYILEMLDRSGRELTAGVRHTLRQVGFFGLLLKTLGRTLARPARLRLTSAVHHMETTGINAVPIVALLSFLIGTVMVFVGAQQLERFGAQVFAVNLLEIAVFREMGVLLTAIIVAGRSGSAFTAQIGSMKVNQEVDAMRAMGLDPMEMLVLPRCLALLVTLPLLTFLADMMGIVGGGLMCWLYLDISPAEFLERFRALTWPWHFWVGLIKAPFYALVIAVIGCFEGFEVSGSSASVGERTTQSVVESIFWIIVFNAFFASFFSMVGV</sequence>
<keyword evidence="4" id="KW-1185">Reference proteome</keyword>
<keyword evidence="1" id="KW-0472">Membrane</keyword>
<keyword evidence="1" id="KW-0812">Transmembrane</keyword>
<dbReference type="AlphaFoldDB" id="S7UKK8"/>
<feature type="transmembrane region" description="Helical" evidence="1">
    <location>
        <begin position="361"/>
        <end position="379"/>
    </location>
</feature>
<proteinExistence type="inferred from homology"/>
<dbReference type="InterPro" id="IPR030802">
    <property type="entry name" value="Permease_MalE"/>
</dbReference>
<dbReference type="SUPFAM" id="SSF52091">
    <property type="entry name" value="SpoIIaa-like"/>
    <property type="match status" value="1"/>
</dbReference>
<protein>
    <recommendedName>
        <fullName evidence="2">STAS domain-containing protein</fullName>
    </recommendedName>
</protein>
<dbReference type="InterPro" id="IPR036513">
    <property type="entry name" value="STAS_dom_sf"/>
</dbReference>
<dbReference type="Proteomes" id="UP000014975">
    <property type="component" value="Unassembled WGS sequence"/>
</dbReference>
<evidence type="ECO:0000313" key="3">
    <source>
        <dbReference type="EMBL" id="EPR32838.1"/>
    </source>
</evidence>
<dbReference type="STRING" id="1121439.dsat_0279"/>
<dbReference type="OrthoDB" id="9805022at2"/>
<feature type="transmembrane region" description="Helical" evidence="1">
    <location>
        <begin position="268"/>
        <end position="297"/>
    </location>
</feature>
<comment type="caution">
    <text evidence="3">The sequence shown here is derived from an EMBL/GenBank/DDBJ whole genome shotgun (WGS) entry which is preliminary data.</text>
</comment>
<feature type="domain" description="STAS" evidence="2">
    <location>
        <begin position="22"/>
        <end position="91"/>
    </location>
</feature>
<dbReference type="NCBIfam" id="TIGR00056">
    <property type="entry name" value="MlaE family lipid ABC transporter permease subunit"/>
    <property type="match status" value="1"/>
</dbReference>
<dbReference type="PANTHER" id="PTHR30188:SF3">
    <property type="entry name" value="ABC TRANSPORTER PERMEASE"/>
    <property type="match status" value="1"/>
</dbReference>
<evidence type="ECO:0000256" key="1">
    <source>
        <dbReference type="RuleBase" id="RU362044"/>
    </source>
</evidence>
<dbReference type="GO" id="GO:0005548">
    <property type="term" value="F:phospholipid transporter activity"/>
    <property type="evidence" value="ECO:0007669"/>
    <property type="project" value="TreeGrafter"/>
</dbReference>
<gene>
    <name evidence="3" type="ORF">dsat_0279</name>
</gene>
<feature type="transmembrane region" description="Helical" evidence="1">
    <location>
        <begin position="174"/>
        <end position="194"/>
    </location>
</feature>
<accession>S7UKK8</accession>
<dbReference type="PROSITE" id="PS50801">
    <property type="entry name" value="STAS"/>
    <property type="match status" value="1"/>
</dbReference>
<name>S7UKK8_9BACT</name>
<dbReference type="Gene3D" id="3.30.750.24">
    <property type="entry name" value="STAS domain"/>
    <property type="match status" value="1"/>
</dbReference>
<evidence type="ECO:0000259" key="2">
    <source>
        <dbReference type="PROSITE" id="PS50801"/>
    </source>
</evidence>
<dbReference type="InterPro" id="IPR058548">
    <property type="entry name" value="MlaB-like_STAS"/>
</dbReference>
<dbReference type="EMBL" id="ATHI01000026">
    <property type="protein sequence ID" value="EPR32838.1"/>
    <property type="molecule type" value="Genomic_DNA"/>
</dbReference>
<comment type="caution">
    <text evidence="1">Lacks conserved residue(s) required for the propagation of feature annotation.</text>
</comment>
<dbReference type="eggNOG" id="COG0767">
    <property type="taxonomic scope" value="Bacteria"/>
</dbReference>